<gene>
    <name evidence="1" type="ORF">KDL28_20385</name>
</gene>
<comment type="caution">
    <text evidence="1">The sequence shown here is derived from an EMBL/GenBank/DDBJ whole genome shotgun (WGS) entry which is preliminary data.</text>
</comment>
<evidence type="ECO:0000313" key="2">
    <source>
        <dbReference type="Proteomes" id="UP001165283"/>
    </source>
</evidence>
<sequence length="195" mass="20378">MLHASGADARLELLRGWRPAVGPDGLGPAVLEAFRVASLARLAAWAADHPTPDAPRAAGTGIAPGSAHRPVRPAAPPTREAVAELGRAFRDLREFSLQLTALMRTPRTVSGPGRAVLVQTLGGQIVDLTLDPAWRRAAIDSDLEHRITAALRTALQQCAAMPAQALEGCPDLVAVLVRNPAGSPFAPPADPRGGR</sequence>
<proteinExistence type="predicted"/>
<evidence type="ECO:0008006" key="3">
    <source>
        <dbReference type="Google" id="ProtNLM"/>
    </source>
</evidence>
<organism evidence="1 2">
    <name type="scientific">Pseudonocardia humida</name>
    <dbReference type="NCBI Taxonomy" id="2800819"/>
    <lineage>
        <taxon>Bacteria</taxon>
        <taxon>Bacillati</taxon>
        <taxon>Actinomycetota</taxon>
        <taxon>Actinomycetes</taxon>
        <taxon>Pseudonocardiales</taxon>
        <taxon>Pseudonocardiaceae</taxon>
        <taxon>Pseudonocardia</taxon>
    </lineage>
</organism>
<reference evidence="1" key="1">
    <citation type="submission" date="2021-04" db="EMBL/GenBank/DDBJ databases">
        <title>Pseudonocardia sp. nov., isolated from sandy soil of mangrove forest.</title>
        <authorList>
            <person name="Zan Z."/>
            <person name="Huang R."/>
            <person name="Liu W."/>
        </authorList>
    </citation>
    <scope>NUCLEOTIDE SEQUENCE</scope>
    <source>
        <strain evidence="1">S2-4</strain>
    </source>
</reference>
<keyword evidence="2" id="KW-1185">Reference proteome</keyword>
<dbReference type="EMBL" id="JAGSOV010000041">
    <property type="protein sequence ID" value="MCO1657420.1"/>
    <property type="molecule type" value="Genomic_DNA"/>
</dbReference>
<protein>
    <recommendedName>
        <fullName evidence="3">YbaB/EbfC DNA-binding family protein</fullName>
    </recommendedName>
</protein>
<accession>A0ABT1A355</accession>
<name>A0ABT1A355_9PSEU</name>
<dbReference type="Proteomes" id="UP001165283">
    <property type="component" value="Unassembled WGS sequence"/>
</dbReference>
<dbReference type="RefSeq" id="WP_252441069.1">
    <property type="nucleotide sequence ID" value="NZ_JAGSOV010000041.1"/>
</dbReference>
<evidence type="ECO:0000313" key="1">
    <source>
        <dbReference type="EMBL" id="MCO1657420.1"/>
    </source>
</evidence>